<dbReference type="Proteomes" id="UP001596154">
    <property type="component" value="Unassembled WGS sequence"/>
</dbReference>
<dbReference type="InterPro" id="IPR053152">
    <property type="entry name" value="Hydrolase_YcaC-like"/>
</dbReference>
<dbReference type="PANTHER" id="PTHR43559">
    <property type="entry name" value="HYDROLASE YCAC-RELATED"/>
    <property type="match status" value="1"/>
</dbReference>
<dbReference type="InterPro" id="IPR000868">
    <property type="entry name" value="Isochorismatase-like_dom"/>
</dbReference>
<keyword evidence="3" id="KW-1185">Reference proteome</keyword>
<dbReference type="InterPro" id="IPR036380">
    <property type="entry name" value="Isochorismatase-like_sf"/>
</dbReference>
<dbReference type="RefSeq" id="WP_381030788.1">
    <property type="nucleotide sequence ID" value="NZ_JBHSNY010000016.1"/>
</dbReference>
<proteinExistence type="predicted"/>
<reference evidence="3" key="1">
    <citation type="journal article" date="2019" name="Int. J. Syst. Evol. Microbiol.">
        <title>The Global Catalogue of Microorganisms (GCM) 10K type strain sequencing project: providing services to taxonomists for standard genome sequencing and annotation.</title>
        <authorList>
            <consortium name="The Broad Institute Genomics Platform"/>
            <consortium name="The Broad Institute Genome Sequencing Center for Infectious Disease"/>
            <person name="Wu L."/>
            <person name="Ma J."/>
        </authorList>
    </citation>
    <scope>NUCLEOTIDE SEQUENCE [LARGE SCALE GENOMIC DNA]</scope>
    <source>
        <strain evidence="3">CGMCC 4.7248</strain>
    </source>
</reference>
<evidence type="ECO:0000313" key="3">
    <source>
        <dbReference type="Proteomes" id="UP001596154"/>
    </source>
</evidence>
<gene>
    <name evidence="2" type="ORF">ACFPZJ_36210</name>
</gene>
<dbReference type="Gene3D" id="3.40.50.850">
    <property type="entry name" value="Isochorismatase-like"/>
    <property type="match status" value="1"/>
</dbReference>
<dbReference type="SUPFAM" id="SSF52499">
    <property type="entry name" value="Isochorismatase-like hydrolases"/>
    <property type="match status" value="1"/>
</dbReference>
<protein>
    <submittedName>
        <fullName evidence="2">Isochorismatase family protein</fullName>
    </submittedName>
</protein>
<dbReference type="PANTHER" id="PTHR43559:SF1">
    <property type="entry name" value="HYDROLASE"/>
    <property type="match status" value="1"/>
</dbReference>
<sequence>MTASVAAPQAAAAASKGGSKGELFEFDNSAVVFIDYQPEMLAEVRSMDQKLMMVNARSLARLAVKMGMPVVLSTVGVKGGVNHPTLPELRAEIPDVPEIDRNTMNAWDDDAFRRAVLKTGRRRFVMLGLWTEICLAFPIADMQAEGLRTTFPADAVGGTSKEVHDLAVQRMIQAGSVPNSTFAYIAESGLDWASPQGEIMREIYTWRQAELEKLNLA</sequence>
<accession>A0ABW0V2K6</accession>
<dbReference type="Pfam" id="PF00857">
    <property type="entry name" value="Isochorismatase"/>
    <property type="match status" value="1"/>
</dbReference>
<comment type="caution">
    <text evidence="2">The sequence shown here is derived from an EMBL/GenBank/DDBJ whole genome shotgun (WGS) entry which is preliminary data.</text>
</comment>
<name>A0ABW0V2K6_9ACTN</name>
<evidence type="ECO:0000313" key="2">
    <source>
        <dbReference type="EMBL" id="MFC5639092.1"/>
    </source>
</evidence>
<feature type="domain" description="Isochorismatase-like" evidence="1">
    <location>
        <begin position="29"/>
        <end position="178"/>
    </location>
</feature>
<dbReference type="EMBL" id="JBHSNY010000016">
    <property type="protein sequence ID" value="MFC5639092.1"/>
    <property type="molecule type" value="Genomic_DNA"/>
</dbReference>
<organism evidence="2 3">
    <name type="scientific">Streptomyces bullii</name>
    <dbReference type="NCBI Taxonomy" id="349910"/>
    <lineage>
        <taxon>Bacteria</taxon>
        <taxon>Bacillati</taxon>
        <taxon>Actinomycetota</taxon>
        <taxon>Actinomycetes</taxon>
        <taxon>Kitasatosporales</taxon>
        <taxon>Streptomycetaceae</taxon>
        <taxon>Streptomyces</taxon>
    </lineage>
</organism>
<evidence type="ECO:0000259" key="1">
    <source>
        <dbReference type="Pfam" id="PF00857"/>
    </source>
</evidence>